<protein>
    <recommendedName>
        <fullName evidence="2">DUF1648 domain-containing protein</fullName>
    </recommendedName>
</protein>
<dbReference type="Proteomes" id="UP000195766">
    <property type="component" value="Unassembled WGS sequence"/>
</dbReference>
<feature type="transmembrane region" description="Helical" evidence="1">
    <location>
        <begin position="123"/>
        <end position="143"/>
    </location>
</feature>
<feature type="transmembrane region" description="Helical" evidence="1">
    <location>
        <begin position="169"/>
        <end position="188"/>
    </location>
</feature>
<keyword evidence="1" id="KW-0812">Transmembrane</keyword>
<dbReference type="Pfam" id="PF07853">
    <property type="entry name" value="DUF1648"/>
    <property type="match status" value="1"/>
</dbReference>
<dbReference type="AlphaFoldDB" id="A0A1R4G7J2"/>
<evidence type="ECO:0000313" key="4">
    <source>
        <dbReference type="Proteomes" id="UP000195766"/>
    </source>
</evidence>
<evidence type="ECO:0000256" key="1">
    <source>
        <dbReference type="SAM" id="Phobius"/>
    </source>
</evidence>
<dbReference type="InterPro" id="IPR026272">
    <property type="entry name" value="SdpI"/>
</dbReference>
<feature type="transmembrane region" description="Helical" evidence="1">
    <location>
        <begin position="93"/>
        <end position="111"/>
    </location>
</feature>
<feature type="domain" description="DUF1648" evidence="2">
    <location>
        <begin position="21"/>
        <end position="61"/>
    </location>
</feature>
<keyword evidence="1" id="KW-1133">Transmembrane helix</keyword>
<accession>A0A1R4G7J2</accession>
<keyword evidence="1" id="KW-0472">Membrane</keyword>
<dbReference type="PIRSF" id="PIRSF038959">
    <property type="entry name" value="SdpI"/>
    <property type="match status" value="1"/>
</dbReference>
<sequence>MMKNPTLADTAAAIVSLLILTGAAWIAIYGPETPIPVHFDATGQADRYGSRYELAAVLAGLALLNLLVGWMTGRQADSVADPVRRKGLRGGQWMSSIILGAVCAFIAWASLGPAATSGVSPPGIAMAFLGFIFLIAGAVLGRVSPNPFIGVKTPWAYKSRLAWDRSNRLAGRLVFWLGALGLIASPFIAQPAGMIALIVGVLIAALWSGFESWRVWRTDPDRQPF</sequence>
<dbReference type="InterPro" id="IPR025962">
    <property type="entry name" value="SdpI/YhfL"/>
</dbReference>
<dbReference type="Pfam" id="PF13630">
    <property type="entry name" value="SdpI"/>
    <property type="match status" value="1"/>
</dbReference>
<name>A0A1R4G7J2_BREDI</name>
<proteinExistence type="predicted"/>
<feature type="transmembrane region" description="Helical" evidence="1">
    <location>
        <begin position="194"/>
        <end position="213"/>
    </location>
</feature>
<evidence type="ECO:0000313" key="3">
    <source>
        <dbReference type="EMBL" id="SJM64158.1"/>
    </source>
</evidence>
<reference evidence="3 4" key="1">
    <citation type="submission" date="2017-02" db="EMBL/GenBank/DDBJ databases">
        <authorList>
            <person name="Peterson S.W."/>
        </authorList>
    </citation>
    <scope>NUCLEOTIDE SEQUENCE [LARGE SCALE GENOMIC DNA]</scope>
    <source>
        <strain evidence="3 4">3F5N</strain>
    </source>
</reference>
<feature type="transmembrane region" description="Helical" evidence="1">
    <location>
        <begin position="54"/>
        <end position="72"/>
    </location>
</feature>
<gene>
    <name evidence="3" type="ORF">FM111_10225</name>
</gene>
<feature type="transmembrane region" description="Helical" evidence="1">
    <location>
        <begin position="7"/>
        <end position="28"/>
    </location>
</feature>
<organism evidence="3 4">
    <name type="scientific">Brevundimonas diminuta 3F5N</name>
    <dbReference type="NCBI Taxonomy" id="1255603"/>
    <lineage>
        <taxon>Bacteria</taxon>
        <taxon>Pseudomonadati</taxon>
        <taxon>Pseudomonadota</taxon>
        <taxon>Alphaproteobacteria</taxon>
        <taxon>Caulobacterales</taxon>
        <taxon>Caulobacteraceae</taxon>
        <taxon>Brevundimonas</taxon>
    </lineage>
</organism>
<dbReference type="InterPro" id="IPR012867">
    <property type="entry name" value="DUF1648"/>
</dbReference>
<evidence type="ECO:0000259" key="2">
    <source>
        <dbReference type="Pfam" id="PF07853"/>
    </source>
</evidence>
<dbReference type="RefSeq" id="WP_256968198.1">
    <property type="nucleotide sequence ID" value="NZ_FUIE01000053.1"/>
</dbReference>
<dbReference type="EMBL" id="FUIE01000053">
    <property type="protein sequence ID" value="SJM64158.1"/>
    <property type="molecule type" value="Genomic_DNA"/>
</dbReference>